<organism evidence="2">
    <name type="scientific">uncultured Caudovirales phage</name>
    <dbReference type="NCBI Taxonomy" id="2100421"/>
    <lineage>
        <taxon>Viruses</taxon>
        <taxon>Duplodnaviria</taxon>
        <taxon>Heunggongvirae</taxon>
        <taxon>Uroviricota</taxon>
        <taxon>Caudoviricetes</taxon>
        <taxon>Peduoviridae</taxon>
        <taxon>Maltschvirus</taxon>
        <taxon>Maltschvirus maltsch</taxon>
    </lineage>
</organism>
<reference evidence="2" key="1">
    <citation type="submission" date="2020-05" db="EMBL/GenBank/DDBJ databases">
        <authorList>
            <person name="Chiriac C."/>
            <person name="Salcher M."/>
            <person name="Ghai R."/>
            <person name="Kavagutti S V."/>
        </authorList>
    </citation>
    <scope>NUCLEOTIDE SEQUENCE</scope>
</reference>
<evidence type="ECO:0000313" key="3">
    <source>
        <dbReference type="EMBL" id="CAB5228251.1"/>
    </source>
</evidence>
<protein>
    <submittedName>
        <fullName evidence="2">Uncharacterized protein</fullName>
    </submittedName>
</protein>
<proteinExistence type="predicted"/>
<gene>
    <name evidence="1" type="ORF">UFOVP1086_24</name>
    <name evidence="2" type="ORF">UFOVP1440_24</name>
    <name evidence="3" type="ORF">UFOVP1533_24</name>
</gene>
<name>A0A6J5SFS9_9CAUD</name>
<dbReference type="EMBL" id="LR797384">
    <property type="protein sequence ID" value="CAB4212638.1"/>
    <property type="molecule type" value="Genomic_DNA"/>
</dbReference>
<accession>A0A6J5SFS9</accession>
<dbReference type="EMBL" id="LR798388">
    <property type="protein sequence ID" value="CAB5228251.1"/>
    <property type="molecule type" value="Genomic_DNA"/>
</dbReference>
<sequence>MAKLSTFGTSVYGPDESVVGTMGNIAEMFNPENKAKGQLAQAHVDYYKQSGAHAQASAELELAKAKAAKDQNDAYNVDALVKNGMTPLQAQMYVSARGHYLDATKGYNTAVGGNMLTSGQGDPNSAAALLGLNPTINSAYTVGQGNDIRNQNSANKIADTIAAGTIRNRGLESRGTVIPAGGMFIPGAGQVQPSVLNVPEGKVPPGAIVNPKPDNGMSPTKVNALDSRMRNGMTVLSDIVAGGNHGSQTINPGDANAIVTAATTKYPNLPAHQAIPQLIKDQNIQFPEKPGTLWPPTSWVGHNAIVPTAGDKPVQEGLADIIAPTGTDNSGPVAPAAPAVAPAGPMKVSNKAEYDALPSGTQYLHPDGTIKIKK</sequence>
<evidence type="ECO:0000313" key="2">
    <source>
        <dbReference type="EMBL" id="CAB4212638.1"/>
    </source>
</evidence>
<evidence type="ECO:0000313" key="1">
    <source>
        <dbReference type="EMBL" id="CAB4182805.1"/>
    </source>
</evidence>
<dbReference type="EMBL" id="LR797027">
    <property type="protein sequence ID" value="CAB4182805.1"/>
    <property type="molecule type" value="Genomic_DNA"/>
</dbReference>